<protein>
    <submittedName>
        <fullName evidence="1">Uncharacterized protein</fullName>
    </submittedName>
</protein>
<evidence type="ECO:0000313" key="2">
    <source>
        <dbReference type="Proteomes" id="UP000299102"/>
    </source>
</evidence>
<evidence type="ECO:0000313" key="1">
    <source>
        <dbReference type="EMBL" id="GBP34357.1"/>
    </source>
</evidence>
<dbReference type="EMBL" id="BGZK01000287">
    <property type="protein sequence ID" value="GBP34357.1"/>
    <property type="molecule type" value="Genomic_DNA"/>
</dbReference>
<sequence length="273" mass="30287">MPKLERFTSNTLKSSFIPLSSTSSDYHHQVKCTELGRTNKVSPNSRTLLVAIDEFPYYPPFGSIIRLADSIVHEMFNVNFQDLFTHMTRNDDARAFQKRQVKSAYLLFTPTPNACAYAVLFNGDSSVIYMAKYHNGAYVNTVLNDSPKNPKAVSRVTELTLRVPVVGARPSMLVIEVKPRGAASVLYDIDNNAQSGSKPAIARVPLGAGARASSSGHAKSHLRTRLQRRRREDKVVVYATIVIRSREITLLVLVRHVVPTSSSVAEELVGEIE</sequence>
<dbReference type="AlphaFoldDB" id="A0A4C1V7R0"/>
<keyword evidence="2" id="KW-1185">Reference proteome</keyword>
<gene>
    <name evidence="1" type="ORF">EVAR_7409_1</name>
</gene>
<accession>A0A4C1V7R0</accession>
<name>A0A4C1V7R0_EUMVA</name>
<organism evidence="1 2">
    <name type="scientific">Eumeta variegata</name>
    <name type="common">Bagworm moth</name>
    <name type="synonym">Eumeta japonica</name>
    <dbReference type="NCBI Taxonomy" id="151549"/>
    <lineage>
        <taxon>Eukaryota</taxon>
        <taxon>Metazoa</taxon>
        <taxon>Ecdysozoa</taxon>
        <taxon>Arthropoda</taxon>
        <taxon>Hexapoda</taxon>
        <taxon>Insecta</taxon>
        <taxon>Pterygota</taxon>
        <taxon>Neoptera</taxon>
        <taxon>Endopterygota</taxon>
        <taxon>Lepidoptera</taxon>
        <taxon>Glossata</taxon>
        <taxon>Ditrysia</taxon>
        <taxon>Tineoidea</taxon>
        <taxon>Psychidae</taxon>
        <taxon>Oiketicinae</taxon>
        <taxon>Eumeta</taxon>
    </lineage>
</organism>
<proteinExistence type="predicted"/>
<reference evidence="1 2" key="1">
    <citation type="journal article" date="2019" name="Commun. Biol.">
        <title>The bagworm genome reveals a unique fibroin gene that provides high tensile strength.</title>
        <authorList>
            <person name="Kono N."/>
            <person name="Nakamura H."/>
            <person name="Ohtoshi R."/>
            <person name="Tomita M."/>
            <person name="Numata K."/>
            <person name="Arakawa K."/>
        </authorList>
    </citation>
    <scope>NUCLEOTIDE SEQUENCE [LARGE SCALE GENOMIC DNA]</scope>
</reference>
<comment type="caution">
    <text evidence="1">The sequence shown here is derived from an EMBL/GenBank/DDBJ whole genome shotgun (WGS) entry which is preliminary data.</text>
</comment>
<dbReference type="Proteomes" id="UP000299102">
    <property type="component" value="Unassembled WGS sequence"/>
</dbReference>